<keyword evidence="3 6" id="KW-0067">ATP-binding</keyword>
<reference evidence="7 8" key="1">
    <citation type="submission" date="2022-08" db="EMBL/GenBank/DDBJ databases">
        <title>Aerococcaceae sp. nov isolated from spoiled eye mask.</title>
        <authorList>
            <person name="Zhou G."/>
            <person name="Xie X.-B."/>
            <person name="Shi Q.-S."/>
            <person name="Wang Y.-S."/>
            <person name="Wen X."/>
            <person name="Peng H."/>
            <person name="Yang X.-J."/>
            <person name="Tao H.-B."/>
            <person name="Huang X.-M."/>
        </authorList>
    </citation>
    <scope>NUCLEOTIDE SEQUENCE [LARGE SCALE GENOMIC DNA]</scope>
    <source>
        <strain evidence="8">DM20194951</strain>
    </source>
</reference>
<dbReference type="PANTHER" id="PTHR42749:SF4">
    <property type="entry name" value="CELL SHAPE-DETERMINING PROTEIN MBL"/>
    <property type="match status" value="1"/>
</dbReference>
<feature type="binding site" evidence="6">
    <location>
        <begin position="11"/>
        <end position="13"/>
    </location>
    <ligand>
        <name>ATP</name>
        <dbReference type="ChEBI" id="CHEBI:30616"/>
    </ligand>
</feature>
<feature type="binding site" evidence="6">
    <location>
        <begin position="155"/>
        <end position="157"/>
    </location>
    <ligand>
        <name>ATP</name>
        <dbReference type="ChEBI" id="CHEBI:30616"/>
    </ligand>
</feature>
<dbReference type="PRINTS" id="PR01652">
    <property type="entry name" value="SHAPEPROTEIN"/>
</dbReference>
<keyword evidence="1 6" id="KW-0963">Cytoplasm</keyword>
<accession>A0ABY5P5K8</accession>
<dbReference type="Pfam" id="PF06723">
    <property type="entry name" value="MreB_Mbl"/>
    <property type="match status" value="1"/>
</dbReference>
<evidence type="ECO:0000313" key="8">
    <source>
        <dbReference type="Proteomes" id="UP001315967"/>
    </source>
</evidence>
<evidence type="ECO:0000256" key="6">
    <source>
        <dbReference type="HAMAP-Rule" id="MF_02207"/>
    </source>
</evidence>
<dbReference type="Proteomes" id="UP001315967">
    <property type="component" value="Chromosome"/>
</dbReference>
<proteinExistence type="inferred from homology"/>
<comment type="subunit">
    <text evidence="6">Forms polymers.</text>
</comment>
<dbReference type="Gene3D" id="3.30.420.40">
    <property type="match status" value="2"/>
</dbReference>
<comment type="similarity">
    <text evidence="5 6">Belongs to the FtsA/MreB family.</text>
</comment>
<dbReference type="NCBIfam" id="TIGR00904">
    <property type="entry name" value="mreB"/>
    <property type="match status" value="1"/>
</dbReference>
<dbReference type="CDD" id="cd10225">
    <property type="entry name" value="ASKHA_NBD_MreB-like"/>
    <property type="match status" value="1"/>
</dbReference>
<evidence type="ECO:0000256" key="1">
    <source>
        <dbReference type="ARBA" id="ARBA00022490"/>
    </source>
</evidence>
<evidence type="ECO:0000256" key="5">
    <source>
        <dbReference type="ARBA" id="ARBA00023458"/>
    </source>
</evidence>
<dbReference type="InterPro" id="IPR004753">
    <property type="entry name" value="MreB"/>
</dbReference>
<gene>
    <name evidence="6" type="primary">mreB</name>
    <name evidence="7" type="ORF">NRE15_14110</name>
</gene>
<sequence length="356" mass="38583">MSKDIGIDLGTANILVHLKGHGVVLNEPSILAIDRKTQEVIAIGKEAYEMIGRTPASIEVVRPLKGGVIADFDLAEVLLVLFLEKINTRSWFSKPNILICCPSNISEIEQLSLVEAAERATGGKIYIEEEPKIAAVGAGVDLLSPRGSMVIDLGGGTTDIAVLSAGDILHSESIKVAGDDLDATIIQYFKDQFQLLIGERSAEQIKIKLSSAMRLDEAELEYAVVKGRDLATGLPRSINVNSNHIFEAIEHHLISIARLAKTVLEDIPPEIASDIIEQGIIITGGGALIYHIDTFLTDYLNVSVLKADQPMTCVAIGTGLMLDLILSGKLERNQITKTKGSRVGQFFKRLKRRLLG</sequence>
<dbReference type="EMBL" id="CP102453">
    <property type="protein sequence ID" value="UUX33996.1"/>
    <property type="molecule type" value="Genomic_DNA"/>
</dbReference>
<organism evidence="7 8">
    <name type="scientific">Fundicoccus culcitae</name>
    <dbReference type="NCBI Taxonomy" id="2969821"/>
    <lineage>
        <taxon>Bacteria</taxon>
        <taxon>Bacillati</taxon>
        <taxon>Bacillota</taxon>
        <taxon>Bacilli</taxon>
        <taxon>Lactobacillales</taxon>
        <taxon>Aerococcaceae</taxon>
        <taxon>Fundicoccus</taxon>
    </lineage>
</organism>
<dbReference type="PANTHER" id="PTHR42749">
    <property type="entry name" value="CELL SHAPE-DETERMINING PROTEIN MREB"/>
    <property type="match status" value="1"/>
</dbReference>
<evidence type="ECO:0000256" key="4">
    <source>
        <dbReference type="ARBA" id="ARBA00022960"/>
    </source>
</evidence>
<dbReference type="InterPro" id="IPR043129">
    <property type="entry name" value="ATPase_NBD"/>
</dbReference>
<keyword evidence="4 6" id="KW-0133">Cell shape</keyword>
<protein>
    <recommendedName>
        <fullName evidence="6">Cell shape-determining protein MreB</fullName>
    </recommendedName>
</protein>
<name>A0ABY5P5K8_9LACT</name>
<dbReference type="HAMAP" id="MF_02207">
    <property type="entry name" value="MreB"/>
    <property type="match status" value="1"/>
</dbReference>
<evidence type="ECO:0000256" key="2">
    <source>
        <dbReference type="ARBA" id="ARBA00022741"/>
    </source>
</evidence>
<evidence type="ECO:0000313" key="7">
    <source>
        <dbReference type="EMBL" id="UUX33996.1"/>
    </source>
</evidence>
<keyword evidence="8" id="KW-1185">Reference proteome</keyword>
<comment type="function">
    <text evidence="6">Forms membrane-associated dynamic filaments that are essential for cell shape determination. Acts by regulating cell wall synthesis and cell elongation, and thus cell shape. A feedback loop between cell geometry and MreB localization may maintain elongated cell shape by targeting cell wall growth to regions of negative cell wall curvature.</text>
</comment>
<keyword evidence="2 6" id="KW-0547">Nucleotide-binding</keyword>
<dbReference type="NCBIfam" id="NF010539">
    <property type="entry name" value="PRK13927.1"/>
    <property type="match status" value="1"/>
</dbReference>
<feature type="binding site" evidence="6">
    <location>
        <begin position="285"/>
        <end position="288"/>
    </location>
    <ligand>
        <name>ATP</name>
        <dbReference type="ChEBI" id="CHEBI:30616"/>
    </ligand>
</feature>
<dbReference type="RefSeq" id="WP_313793498.1">
    <property type="nucleotide sequence ID" value="NZ_CP102453.1"/>
</dbReference>
<evidence type="ECO:0000256" key="3">
    <source>
        <dbReference type="ARBA" id="ARBA00022840"/>
    </source>
</evidence>
<dbReference type="SUPFAM" id="SSF53067">
    <property type="entry name" value="Actin-like ATPase domain"/>
    <property type="match status" value="2"/>
</dbReference>
<dbReference type="InterPro" id="IPR056546">
    <property type="entry name" value="MreB_MamK-like"/>
</dbReference>
<comment type="subcellular location">
    <subcellularLocation>
        <location evidence="6">Cytoplasm</location>
    </subcellularLocation>
    <text evidence="6">Membrane-associated.</text>
</comment>
<feature type="binding site" evidence="6">
    <location>
        <begin position="203"/>
        <end position="206"/>
    </location>
    <ligand>
        <name>ATP</name>
        <dbReference type="ChEBI" id="CHEBI:30616"/>
    </ligand>
</feature>